<organism evidence="1 2">
    <name type="scientific">Fraserbacteria sp. (strain RBG_16_55_9)</name>
    <dbReference type="NCBI Taxonomy" id="1817864"/>
    <lineage>
        <taxon>Bacteria</taxon>
        <taxon>Candidatus Fraseribacteriota</taxon>
    </lineage>
</organism>
<evidence type="ECO:0000313" key="2">
    <source>
        <dbReference type="Proteomes" id="UP000179157"/>
    </source>
</evidence>
<dbReference type="STRING" id="1817864.A2Z21_06865"/>
<dbReference type="EMBL" id="MFGX01000076">
    <property type="protein sequence ID" value="OGF54587.1"/>
    <property type="molecule type" value="Genomic_DNA"/>
</dbReference>
<gene>
    <name evidence="1" type="ORF">A2Z21_06865</name>
</gene>
<dbReference type="AlphaFoldDB" id="A0A1F5UTV4"/>
<reference evidence="1 2" key="1">
    <citation type="journal article" date="2016" name="Nat. Commun.">
        <title>Thousands of microbial genomes shed light on interconnected biogeochemical processes in an aquifer system.</title>
        <authorList>
            <person name="Anantharaman K."/>
            <person name="Brown C.T."/>
            <person name="Hug L.A."/>
            <person name="Sharon I."/>
            <person name="Castelle C.J."/>
            <person name="Probst A.J."/>
            <person name="Thomas B.C."/>
            <person name="Singh A."/>
            <person name="Wilkins M.J."/>
            <person name="Karaoz U."/>
            <person name="Brodie E.L."/>
            <person name="Williams K.H."/>
            <person name="Hubbard S.S."/>
            <person name="Banfield J.F."/>
        </authorList>
    </citation>
    <scope>NUCLEOTIDE SEQUENCE [LARGE SCALE GENOMIC DNA]</scope>
    <source>
        <strain evidence="2">RBG_16_55_9</strain>
    </source>
</reference>
<evidence type="ECO:0008006" key="3">
    <source>
        <dbReference type="Google" id="ProtNLM"/>
    </source>
</evidence>
<proteinExistence type="predicted"/>
<protein>
    <recommendedName>
        <fullName evidence="3">Deacetylase sirtuin-type domain-containing protein</fullName>
    </recommendedName>
</protein>
<evidence type="ECO:0000313" key="1">
    <source>
        <dbReference type="EMBL" id="OGF54587.1"/>
    </source>
</evidence>
<dbReference type="InterPro" id="IPR029035">
    <property type="entry name" value="DHS-like_NAD/FAD-binding_dom"/>
</dbReference>
<sequence>MLKVEEQTNDTSMARPHVVILGAGASAAAFPKGDKNGNRLPVMDNLVEVLQLAAELDKHGIEHKGRNFEGIYSKLYKNGHYSDLVAEIEMRVREYFSSLMLPEYPTLYDHLVLSLRPKDLIATFNWDPFLYDACSRNHAKVELPKVVYLHGNVRIGYCIKDMRKGLIDMRCSRCGNFFKPSKLLFPIRQKNYTADLYINSEWNSLKKILRHAYILTIFGYGAPDSDVEAMSLLRQGWGNPEQRNLEEVEVIDIKDEDQLISVWSAFIHTHHYEITGDFYNSWIARYPRRTCEAMWNLLMELQRPEDYRIPRDLDFPDLWRWYEPLITAERRETH</sequence>
<dbReference type="SUPFAM" id="SSF52467">
    <property type="entry name" value="DHS-like NAD/FAD-binding domain"/>
    <property type="match status" value="1"/>
</dbReference>
<dbReference type="Proteomes" id="UP000179157">
    <property type="component" value="Unassembled WGS sequence"/>
</dbReference>
<comment type="caution">
    <text evidence="1">The sequence shown here is derived from an EMBL/GenBank/DDBJ whole genome shotgun (WGS) entry which is preliminary data.</text>
</comment>
<name>A0A1F5UTV4_FRAXR</name>
<accession>A0A1F5UTV4</accession>